<reference evidence="4" key="1">
    <citation type="journal article" date="2019" name="Int. J. Syst. Evol. Microbiol.">
        <title>The Global Catalogue of Microorganisms (GCM) 10K type strain sequencing project: providing services to taxonomists for standard genome sequencing and annotation.</title>
        <authorList>
            <consortium name="The Broad Institute Genomics Platform"/>
            <consortium name="The Broad Institute Genome Sequencing Center for Infectious Disease"/>
            <person name="Wu L."/>
            <person name="Ma J."/>
        </authorList>
    </citation>
    <scope>NUCLEOTIDE SEQUENCE [LARGE SCALE GENOMIC DNA]</scope>
    <source>
        <strain evidence="4">JCM 3369</strain>
    </source>
</reference>
<dbReference type="EMBL" id="JBHSXS010000033">
    <property type="protein sequence ID" value="MFC6885020.1"/>
    <property type="molecule type" value="Genomic_DNA"/>
</dbReference>
<name>A0ABW2CXJ7_9ACTN</name>
<dbReference type="RefSeq" id="WP_160823407.1">
    <property type="nucleotide sequence ID" value="NZ_JBHSXE010000001.1"/>
</dbReference>
<sequence length="225" mass="23817">MATRVSDVLVQSGARRPGCRDLAVTAGLAAVLGGLFLLYGPLNQGPAAWNVRTPLDEHVPLVTPMVVPYVSALALGPLTLLYFAATRVRLAQSALLAGIALLAVAYLFYFFAQTRMDRPEVTGGDPFSALLRTVYGSDDAYNCFPSLHTGFSVVIGVHWLWSGHRAGPYVAGWCCLIIASTLLVHQHYLADMLAGLAVAGAACLLARRTVAARHTGEPPEAGDGT</sequence>
<dbReference type="InterPro" id="IPR026841">
    <property type="entry name" value="Aur1/Ipt1"/>
</dbReference>
<evidence type="ECO:0000313" key="3">
    <source>
        <dbReference type="EMBL" id="MFC6885020.1"/>
    </source>
</evidence>
<feature type="transmembrane region" description="Helical" evidence="1">
    <location>
        <begin position="95"/>
        <end position="112"/>
    </location>
</feature>
<accession>A0ABW2CXJ7</accession>
<dbReference type="SUPFAM" id="SSF48317">
    <property type="entry name" value="Acid phosphatase/Vanadium-dependent haloperoxidase"/>
    <property type="match status" value="1"/>
</dbReference>
<protein>
    <submittedName>
        <fullName evidence="3">Phosphatase PAP2 family protein</fullName>
    </submittedName>
</protein>
<organism evidence="3 4">
    <name type="scientific">Actinomadura yumaensis</name>
    <dbReference type="NCBI Taxonomy" id="111807"/>
    <lineage>
        <taxon>Bacteria</taxon>
        <taxon>Bacillati</taxon>
        <taxon>Actinomycetota</taxon>
        <taxon>Actinomycetes</taxon>
        <taxon>Streptosporangiales</taxon>
        <taxon>Thermomonosporaceae</taxon>
        <taxon>Actinomadura</taxon>
    </lineage>
</organism>
<dbReference type="InterPro" id="IPR036938">
    <property type="entry name" value="PAP2/HPO_sf"/>
</dbReference>
<feature type="transmembrane region" description="Helical" evidence="1">
    <location>
        <begin position="21"/>
        <end position="42"/>
    </location>
</feature>
<evidence type="ECO:0000313" key="4">
    <source>
        <dbReference type="Proteomes" id="UP001596380"/>
    </source>
</evidence>
<keyword evidence="4" id="KW-1185">Reference proteome</keyword>
<feature type="transmembrane region" description="Helical" evidence="1">
    <location>
        <begin position="62"/>
        <end position="83"/>
    </location>
</feature>
<keyword evidence="1" id="KW-0812">Transmembrane</keyword>
<keyword evidence="1" id="KW-1133">Transmembrane helix</keyword>
<gene>
    <name evidence="3" type="ORF">ACFQKB_35050</name>
</gene>
<dbReference type="Proteomes" id="UP001596380">
    <property type="component" value="Unassembled WGS sequence"/>
</dbReference>
<dbReference type="Pfam" id="PF14378">
    <property type="entry name" value="PAP2_3"/>
    <property type="match status" value="1"/>
</dbReference>
<feature type="transmembrane region" description="Helical" evidence="1">
    <location>
        <begin position="166"/>
        <end position="184"/>
    </location>
</feature>
<evidence type="ECO:0000259" key="2">
    <source>
        <dbReference type="Pfam" id="PF14378"/>
    </source>
</evidence>
<feature type="domain" description="Inositolphosphotransferase Aur1/Ipt1" evidence="2">
    <location>
        <begin position="57"/>
        <end position="204"/>
    </location>
</feature>
<keyword evidence="1" id="KW-0472">Membrane</keyword>
<comment type="caution">
    <text evidence="3">The sequence shown here is derived from an EMBL/GenBank/DDBJ whole genome shotgun (WGS) entry which is preliminary data.</text>
</comment>
<evidence type="ECO:0000256" key="1">
    <source>
        <dbReference type="SAM" id="Phobius"/>
    </source>
</evidence>
<dbReference type="Gene3D" id="1.20.144.10">
    <property type="entry name" value="Phosphatidic acid phosphatase type 2/haloperoxidase"/>
    <property type="match status" value="1"/>
</dbReference>
<proteinExistence type="predicted"/>